<protein>
    <submittedName>
        <fullName evidence="1">Uncharacterized protein</fullName>
    </submittedName>
</protein>
<sequence length="124" mass="14237">MTHYKPSSKLSKQQVDWNDPHLQSLLQKTEHWRLDNRGAFSAQEVRIFVGLGDEAGQSAFLVWEGEQVVVLETLFSIRKGEHVRLDRLTPGVSRTAWGVVVDGREGSREEDRLHGVHVHWLHMC</sequence>
<dbReference type="Proteomes" id="UP000267077">
    <property type="component" value="Unassembled WGS sequence"/>
</dbReference>
<proteinExistence type="predicted"/>
<dbReference type="EMBL" id="RYZR01000001">
    <property type="protein sequence ID" value="RUL67160.1"/>
    <property type="molecule type" value="Genomic_DNA"/>
</dbReference>
<keyword evidence="2" id="KW-1185">Reference proteome</keyword>
<dbReference type="OrthoDB" id="5959362at2"/>
<accession>A0A432LYD5</accession>
<evidence type="ECO:0000313" key="1">
    <source>
        <dbReference type="EMBL" id="RUL67160.1"/>
    </source>
</evidence>
<name>A0A432LYD5_9GAMM</name>
<reference evidence="1 2" key="1">
    <citation type="submission" date="2018-12" db="EMBL/GenBank/DDBJ databases">
        <title>Dyella dinghuensis sp. nov. DHOA06 and Dyella choica sp. nov. 4M-K27, isolated from forest soil.</title>
        <authorList>
            <person name="Qiu L.-H."/>
            <person name="Gao Z.-H."/>
        </authorList>
    </citation>
    <scope>NUCLEOTIDE SEQUENCE [LARGE SCALE GENOMIC DNA]</scope>
    <source>
        <strain evidence="1 2">DHOA06</strain>
    </source>
</reference>
<dbReference type="AlphaFoldDB" id="A0A432LYD5"/>
<comment type="caution">
    <text evidence="1">The sequence shown here is derived from an EMBL/GenBank/DDBJ whole genome shotgun (WGS) entry which is preliminary data.</text>
</comment>
<organism evidence="1 2">
    <name type="scientific">Dyella dinghuensis</name>
    <dbReference type="NCBI Taxonomy" id="1920169"/>
    <lineage>
        <taxon>Bacteria</taxon>
        <taxon>Pseudomonadati</taxon>
        <taxon>Pseudomonadota</taxon>
        <taxon>Gammaproteobacteria</taxon>
        <taxon>Lysobacterales</taxon>
        <taxon>Rhodanobacteraceae</taxon>
        <taxon>Dyella</taxon>
    </lineage>
</organism>
<evidence type="ECO:0000313" key="2">
    <source>
        <dbReference type="Proteomes" id="UP000267077"/>
    </source>
</evidence>
<dbReference type="RefSeq" id="WP_126671871.1">
    <property type="nucleotide sequence ID" value="NZ_RYZR01000001.1"/>
</dbReference>
<gene>
    <name evidence="1" type="ORF">EKH79_00715</name>
</gene>